<dbReference type="EMBL" id="KQ086102">
    <property type="protein sequence ID" value="KLO08195.1"/>
    <property type="molecule type" value="Genomic_DNA"/>
</dbReference>
<proteinExistence type="predicted"/>
<evidence type="ECO:0000313" key="2">
    <source>
        <dbReference type="Proteomes" id="UP000053477"/>
    </source>
</evidence>
<sequence>MTASPRDLLSLSLPRPTTTLMSFFHLSSSPPCLCLSSSRHRHCACWTRNCRHHKDSHHLPASHPILYTILSSSFLTLPATRLSKANNQRKSLEIKLVRTTTRRPSYSRPYVLPSS</sequence>
<organism evidence="1 2">
    <name type="scientific">Schizopora paradoxa</name>
    <dbReference type="NCBI Taxonomy" id="27342"/>
    <lineage>
        <taxon>Eukaryota</taxon>
        <taxon>Fungi</taxon>
        <taxon>Dikarya</taxon>
        <taxon>Basidiomycota</taxon>
        <taxon>Agaricomycotina</taxon>
        <taxon>Agaricomycetes</taxon>
        <taxon>Hymenochaetales</taxon>
        <taxon>Schizoporaceae</taxon>
        <taxon>Schizopora</taxon>
    </lineage>
</organism>
<dbReference type="Proteomes" id="UP000053477">
    <property type="component" value="Unassembled WGS sequence"/>
</dbReference>
<evidence type="ECO:0000313" key="1">
    <source>
        <dbReference type="EMBL" id="KLO08195.1"/>
    </source>
</evidence>
<keyword evidence="2" id="KW-1185">Reference proteome</keyword>
<name>A0A0H2R8K0_9AGAM</name>
<reference evidence="1 2" key="1">
    <citation type="submission" date="2015-04" db="EMBL/GenBank/DDBJ databases">
        <title>Complete genome sequence of Schizopora paradoxa KUC8140, a cosmopolitan wood degrader in East Asia.</title>
        <authorList>
            <consortium name="DOE Joint Genome Institute"/>
            <person name="Min B."/>
            <person name="Park H."/>
            <person name="Jang Y."/>
            <person name="Kim J.-J."/>
            <person name="Kim K.H."/>
            <person name="Pangilinan J."/>
            <person name="Lipzen A."/>
            <person name="Riley R."/>
            <person name="Grigoriev I.V."/>
            <person name="Spatafora J.W."/>
            <person name="Choi I.-G."/>
        </authorList>
    </citation>
    <scope>NUCLEOTIDE SEQUENCE [LARGE SCALE GENOMIC DNA]</scope>
    <source>
        <strain evidence="1 2">KUC8140</strain>
    </source>
</reference>
<gene>
    <name evidence="1" type="ORF">SCHPADRAFT_617222</name>
</gene>
<accession>A0A0H2R8K0</accession>
<dbReference type="AlphaFoldDB" id="A0A0H2R8K0"/>
<protein>
    <submittedName>
        <fullName evidence="1">Uncharacterized protein</fullName>
    </submittedName>
</protein>
<dbReference type="InParanoid" id="A0A0H2R8K0"/>